<protein>
    <submittedName>
        <fullName evidence="2">Uncharacterized protein</fullName>
    </submittedName>
</protein>
<evidence type="ECO:0000256" key="1">
    <source>
        <dbReference type="SAM" id="MobiDB-lite"/>
    </source>
</evidence>
<reference evidence="2" key="1">
    <citation type="journal article" date="2019" name="Sci. Rep.">
        <title>Draft genome of Tanacetum cinerariifolium, the natural source of mosquito coil.</title>
        <authorList>
            <person name="Yamashiro T."/>
            <person name="Shiraishi A."/>
            <person name="Satake H."/>
            <person name="Nakayama K."/>
        </authorList>
    </citation>
    <scope>NUCLEOTIDE SEQUENCE</scope>
</reference>
<feature type="region of interest" description="Disordered" evidence="1">
    <location>
        <begin position="38"/>
        <end position="58"/>
    </location>
</feature>
<proteinExistence type="predicted"/>
<name>A0A699RWW3_TANCI</name>
<comment type="caution">
    <text evidence="2">The sequence shown here is derived from an EMBL/GenBank/DDBJ whole genome shotgun (WGS) entry which is preliminary data.</text>
</comment>
<dbReference type="AlphaFoldDB" id="A0A699RWW3"/>
<dbReference type="EMBL" id="BKCJ011125515">
    <property type="protein sequence ID" value="GFC90303.1"/>
    <property type="molecule type" value="Genomic_DNA"/>
</dbReference>
<organism evidence="2">
    <name type="scientific">Tanacetum cinerariifolium</name>
    <name type="common">Dalmatian daisy</name>
    <name type="synonym">Chrysanthemum cinerariifolium</name>
    <dbReference type="NCBI Taxonomy" id="118510"/>
    <lineage>
        <taxon>Eukaryota</taxon>
        <taxon>Viridiplantae</taxon>
        <taxon>Streptophyta</taxon>
        <taxon>Embryophyta</taxon>
        <taxon>Tracheophyta</taxon>
        <taxon>Spermatophyta</taxon>
        <taxon>Magnoliopsida</taxon>
        <taxon>eudicotyledons</taxon>
        <taxon>Gunneridae</taxon>
        <taxon>Pentapetalae</taxon>
        <taxon>asterids</taxon>
        <taxon>campanulids</taxon>
        <taxon>Asterales</taxon>
        <taxon>Asteraceae</taxon>
        <taxon>Asteroideae</taxon>
        <taxon>Anthemideae</taxon>
        <taxon>Anthemidinae</taxon>
        <taxon>Tanacetum</taxon>
    </lineage>
</organism>
<sequence>MAGFTHNQLKNKSFEKVQKDFDNTMSWINSFIPMEKDRVEGSETRAERSSKREGEELKYDKSKKQKLYEQVEVEVDTDQREAKMKMYMKLSPDDEIAIDAIPLAT</sequence>
<gene>
    <name evidence="2" type="ORF">Tci_862273</name>
</gene>
<evidence type="ECO:0000313" key="2">
    <source>
        <dbReference type="EMBL" id="GFC90303.1"/>
    </source>
</evidence>
<feature type="non-terminal residue" evidence="2">
    <location>
        <position position="105"/>
    </location>
</feature>
<accession>A0A699RWW3</accession>